<dbReference type="CDD" id="cd02135">
    <property type="entry name" value="YdjA-like"/>
    <property type="match status" value="1"/>
</dbReference>
<keyword evidence="10" id="KW-1185">Reference proteome</keyword>
<keyword evidence="4" id="KW-0288">FMN</keyword>
<protein>
    <submittedName>
        <fullName evidence="9">Nitroreductase</fullName>
    </submittedName>
</protein>
<dbReference type="Pfam" id="PF00881">
    <property type="entry name" value="Nitroreductase"/>
    <property type="match status" value="1"/>
</dbReference>
<dbReference type="Proteomes" id="UP000276349">
    <property type="component" value="Unassembled WGS sequence"/>
</dbReference>
<comment type="similarity">
    <text evidence="2">Belongs to the nitroreductase family.</text>
</comment>
<keyword evidence="7" id="KW-0520">NAD</keyword>
<evidence type="ECO:0000256" key="7">
    <source>
        <dbReference type="ARBA" id="ARBA00023027"/>
    </source>
</evidence>
<evidence type="ECO:0000313" key="10">
    <source>
        <dbReference type="Proteomes" id="UP000276349"/>
    </source>
</evidence>
<comment type="cofactor">
    <cofactor evidence="1">
        <name>FMN</name>
        <dbReference type="ChEBI" id="CHEBI:58210"/>
    </cofactor>
</comment>
<proteinExistence type="inferred from homology"/>
<comment type="caution">
    <text evidence="9">The sequence shown here is derived from an EMBL/GenBank/DDBJ whole genome shotgun (WGS) entry which is preliminary data.</text>
</comment>
<evidence type="ECO:0000259" key="8">
    <source>
        <dbReference type="Pfam" id="PF00881"/>
    </source>
</evidence>
<dbReference type="Gene3D" id="3.40.109.10">
    <property type="entry name" value="NADH Oxidase"/>
    <property type="match status" value="1"/>
</dbReference>
<dbReference type="InterPro" id="IPR026021">
    <property type="entry name" value="YdjA-like"/>
</dbReference>
<keyword evidence="5" id="KW-0521">NADP</keyword>
<dbReference type="EMBL" id="RXNR01000002">
    <property type="protein sequence ID" value="RTQ96273.1"/>
    <property type="molecule type" value="Genomic_DNA"/>
</dbReference>
<dbReference type="OrthoDB" id="9804207at2"/>
<dbReference type="SUPFAM" id="SSF55469">
    <property type="entry name" value="FMN-dependent nitroreductase-like"/>
    <property type="match status" value="1"/>
</dbReference>
<dbReference type="PANTHER" id="PTHR43821:SF1">
    <property type="entry name" value="NAD(P)H NITROREDUCTASE YDJA-RELATED"/>
    <property type="match status" value="1"/>
</dbReference>
<dbReference type="GO" id="GO:0016491">
    <property type="term" value="F:oxidoreductase activity"/>
    <property type="evidence" value="ECO:0007669"/>
    <property type="project" value="UniProtKB-KW"/>
</dbReference>
<dbReference type="InterPro" id="IPR029479">
    <property type="entry name" value="Nitroreductase"/>
</dbReference>
<dbReference type="InterPro" id="IPR052530">
    <property type="entry name" value="NAD(P)H_nitroreductase"/>
</dbReference>
<dbReference type="RefSeq" id="WP_126292457.1">
    <property type="nucleotide sequence ID" value="NZ_CP155468.1"/>
</dbReference>
<name>A0A431UXK6_9BACI</name>
<keyword evidence="3" id="KW-0285">Flavoprotein</keyword>
<organism evidence="9 10">
    <name type="scientific">Lysinibacillus telephonicus</name>
    <dbReference type="NCBI Taxonomy" id="1714840"/>
    <lineage>
        <taxon>Bacteria</taxon>
        <taxon>Bacillati</taxon>
        <taxon>Bacillota</taxon>
        <taxon>Bacilli</taxon>
        <taxon>Bacillales</taxon>
        <taxon>Bacillaceae</taxon>
        <taxon>Lysinibacillus</taxon>
    </lineage>
</organism>
<evidence type="ECO:0000313" key="9">
    <source>
        <dbReference type="EMBL" id="RTQ96273.1"/>
    </source>
</evidence>
<accession>A0A431UXK6</accession>
<feature type="domain" description="Nitroreductase" evidence="8">
    <location>
        <begin position="7"/>
        <end position="165"/>
    </location>
</feature>
<dbReference type="PANTHER" id="PTHR43821">
    <property type="entry name" value="NAD(P)H NITROREDUCTASE YDJA-RELATED"/>
    <property type="match status" value="1"/>
</dbReference>
<evidence type="ECO:0000256" key="2">
    <source>
        <dbReference type="ARBA" id="ARBA00007118"/>
    </source>
</evidence>
<evidence type="ECO:0000256" key="4">
    <source>
        <dbReference type="ARBA" id="ARBA00022643"/>
    </source>
</evidence>
<evidence type="ECO:0000256" key="3">
    <source>
        <dbReference type="ARBA" id="ARBA00022630"/>
    </source>
</evidence>
<evidence type="ECO:0000256" key="1">
    <source>
        <dbReference type="ARBA" id="ARBA00001917"/>
    </source>
</evidence>
<evidence type="ECO:0000256" key="6">
    <source>
        <dbReference type="ARBA" id="ARBA00023002"/>
    </source>
</evidence>
<dbReference type="AlphaFoldDB" id="A0A431UXK6"/>
<sequence length="186" mass="21407">MSVIEALKRRRAVRNYTDKPVEKEKIEQLLKVATYAPNDRLREPWHFYVLQGESLKRYEEVAKEYLLERFPTKPNLVESSLKVIQTTPVVIVVTADQVEGDEDATKDNIFAVCSAIMSMWLAAEELGLGFVWRTRGVGLVHDQRLHDFIGAPSHQQVVGTIFIGYPAEKPTEEKKRTDYNEKTTWL</sequence>
<dbReference type="InterPro" id="IPR000415">
    <property type="entry name" value="Nitroreductase-like"/>
</dbReference>
<evidence type="ECO:0000256" key="5">
    <source>
        <dbReference type="ARBA" id="ARBA00022857"/>
    </source>
</evidence>
<reference evidence="9 10" key="1">
    <citation type="submission" date="2018-12" db="EMBL/GenBank/DDBJ databases">
        <authorList>
            <person name="Yu L."/>
        </authorList>
    </citation>
    <scope>NUCLEOTIDE SEQUENCE [LARGE SCALE GENOMIC DNA]</scope>
    <source>
        <strain evidence="9 10">S5H2222</strain>
    </source>
</reference>
<gene>
    <name evidence="9" type="ORF">EKG35_01070</name>
</gene>
<keyword evidence="6" id="KW-0560">Oxidoreductase</keyword>